<dbReference type="SUPFAM" id="SSF56112">
    <property type="entry name" value="Protein kinase-like (PK-like)"/>
    <property type="match status" value="1"/>
</dbReference>
<feature type="compositionally biased region" description="Basic residues" evidence="5">
    <location>
        <begin position="490"/>
        <end position="502"/>
    </location>
</feature>
<feature type="compositionally biased region" description="Polar residues" evidence="5">
    <location>
        <begin position="360"/>
        <end position="377"/>
    </location>
</feature>
<keyword evidence="8" id="KW-1185">Reference proteome</keyword>
<feature type="compositionally biased region" description="Acidic residues" evidence="5">
    <location>
        <begin position="169"/>
        <end position="178"/>
    </location>
</feature>
<feature type="compositionally biased region" description="Basic residues" evidence="5">
    <location>
        <begin position="107"/>
        <end position="123"/>
    </location>
</feature>
<evidence type="ECO:0000313" key="8">
    <source>
        <dbReference type="Proteomes" id="UP000053424"/>
    </source>
</evidence>
<keyword evidence="4" id="KW-0067">ATP-binding</keyword>
<evidence type="ECO:0000256" key="1">
    <source>
        <dbReference type="ARBA" id="ARBA00022679"/>
    </source>
</evidence>
<dbReference type="PANTHER" id="PTHR44329">
    <property type="entry name" value="SERINE/THREONINE-PROTEIN KINASE TNNI3K-RELATED"/>
    <property type="match status" value="1"/>
</dbReference>
<dbReference type="InterPro" id="IPR000719">
    <property type="entry name" value="Prot_kinase_dom"/>
</dbReference>
<evidence type="ECO:0000256" key="2">
    <source>
        <dbReference type="ARBA" id="ARBA00022741"/>
    </source>
</evidence>
<dbReference type="HOGENOM" id="CLU_008519_0_0_1"/>
<dbReference type="Proteomes" id="UP000053424">
    <property type="component" value="Unassembled WGS sequence"/>
</dbReference>
<feature type="compositionally biased region" description="Low complexity" evidence="5">
    <location>
        <begin position="335"/>
        <end position="347"/>
    </location>
</feature>
<dbReference type="PROSITE" id="PS50011">
    <property type="entry name" value="PROTEIN_KINASE_DOM"/>
    <property type="match status" value="1"/>
</dbReference>
<feature type="compositionally biased region" description="Acidic residues" evidence="5">
    <location>
        <begin position="511"/>
        <end position="563"/>
    </location>
</feature>
<evidence type="ECO:0000256" key="3">
    <source>
        <dbReference type="ARBA" id="ARBA00022777"/>
    </source>
</evidence>
<dbReference type="GO" id="GO:0004674">
    <property type="term" value="F:protein serine/threonine kinase activity"/>
    <property type="evidence" value="ECO:0007669"/>
    <property type="project" value="TreeGrafter"/>
</dbReference>
<dbReference type="OrthoDB" id="4062651at2759"/>
<evidence type="ECO:0000259" key="6">
    <source>
        <dbReference type="PROSITE" id="PS50011"/>
    </source>
</evidence>
<reference evidence="7 8" key="1">
    <citation type="submission" date="2014-04" db="EMBL/GenBank/DDBJ databases">
        <authorList>
            <consortium name="DOE Joint Genome Institute"/>
            <person name="Kuo A."/>
            <person name="Gay G."/>
            <person name="Dore J."/>
            <person name="Kohler A."/>
            <person name="Nagy L.G."/>
            <person name="Floudas D."/>
            <person name="Copeland A."/>
            <person name="Barry K.W."/>
            <person name="Cichocki N."/>
            <person name="Veneault-Fourrey C."/>
            <person name="LaButti K."/>
            <person name="Lindquist E.A."/>
            <person name="Lipzen A."/>
            <person name="Lundell T."/>
            <person name="Morin E."/>
            <person name="Murat C."/>
            <person name="Sun H."/>
            <person name="Tunlid A."/>
            <person name="Henrissat B."/>
            <person name="Grigoriev I.V."/>
            <person name="Hibbett D.S."/>
            <person name="Martin F."/>
            <person name="Nordberg H.P."/>
            <person name="Cantor M.N."/>
            <person name="Hua S.X."/>
        </authorList>
    </citation>
    <scope>NUCLEOTIDE SEQUENCE [LARGE SCALE GENOMIC DNA]</scope>
    <source>
        <strain evidence="8">h7</strain>
    </source>
</reference>
<evidence type="ECO:0000256" key="4">
    <source>
        <dbReference type="ARBA" id="ARBA00022840"/>
    </source>
</evidence>
<dbReference type="PANTHER" id="PTHR44329:SF288">
    <property type="entry name" value="MITOGEN-ACTIVATED PROTEIN KINASE KINASE KINASE 20"/>
    <property type="match status" value="1"/>
</dbReference>
<feature type="compositionally biased region" description="Acidic residues" evidence="5">
    <location>
        <begin position="600"/>
        <end position="643"/>
    </location>
</feature>
<organism evidence="7 8">
    <name type="scientific">Hebeloma cylindrosporum</name>
    <dbReference type="NCBI Taxonomy" id="76867"/>
    <lineage>
        <taxon>Eukaryota</taxon>
        <taxon>Fungi</taxon>
        <taxon>Dikarya</taxon>
        <taxon>Basidiomycota</taxon>
        <taxon>Agaricomycotina</taxon>
        <taxon>Agaricomycetes</taxon>
        <taxon>Agaricomycetidae</taxon>
        <taxon>Agaricales</taxon>
        <taxon>Agaricineae</taxon>
        <taxon>Hymenogastraceae</taxon>
        <taxon>Hebeloma</taxon>
    </lineage>
</organism>
<keyword evidence="3" id="KW-0418">Kinase</keyword>
<feature type="compositionally biased region" description="Polar residues" evidence="5">
    <location>
        <begin position="34"/>
        <end position="43"/>
    </location>
</feature>
<feature type="compositionally biased region" description="Low complexity" evidence="5">
    <location>
        <begin position="13"/>
        <end position="23"/>
    </location>
</feature>
<feature type="compositionally biased region" description="Acidic residues" evidence="5">
    <location>
        <begin position="143"/>
        <end position="162"/>
    </location>
</feature>
<dbReference type="GO" id="GO:0005524">
    <property type="term" value="F:ATP binding"/>
    <property type="evidence" value="ECO:0007669"/>
    <property type="project" value="UniProtKB-KW"/>
</dbReference>
<accession>A0A0C2Z6I4</accession>
<feature type="region of interest" description="Disordered" evidence="5">
    <location>
        <begin position="226"/>
        <end position="714"/>
    </location>
</feature>
<reference evidence="8" key="2">
    <citation type="submission" date="2015-01" db="EMBL/GenBank/DDBJ databases">
        <title>Evolutionary Origins and Diversification of the Mycorrhizal Mutualists.</title>
        <authorList>
            <consortium name="DOE Joint Genome Institute"/>
            <consortium name="Mycorrhizal Genomics Consortium"/>
            <person name="Kohler A."/>
            <person name="Kuo A."/>
            <person name="Nagy L.G."/>
            <person name="Floudas D."/>
            <person name="Copeland A."/>
            <person name="Barry K.W."/>
            <person name="Cichocki N."/>
            <person name="Veneault-Fourrey C."/>
            <person name="LaButti K."/>
            <person name="Lindquist E.A."/>
            <person name="Lipzen A."/>
            <person name="Lundell T."/>
            <person name="Morin E."/>
            <person name="Murat C."/>
            <person name="Riley R."/>
            <person name="Ohm R."/>
            <person name="Sun H."/>
            <person name="Tunlid A."/>
            <person name="Henrissat B."/>
            <person name="Grigoriev I.V."/>
            <person name="Hibbett D.S."/>
            <person name="Martin F."/>
        </authorList>
    </citation>
    <scope>NUCLEOTIDE SEQUENCE [LARGE SCALE GENOMIC DNA]</scope>
    <source>
        <strain evidence="8">h7</strain>
    </source>
</reference>
<keyword evidence="1" id="KW-0808">Transferase</keyword>
<feature type="compositionally biased region" description="Basic residues" evidence="5">
    <location>
        <begin position="579"/>
        <end position="594"/>
    </location>
</feature>
<dbReference type="AlphaFoldDB" id="A0A0C2Z6I4"/>
<dbReference type="Gene3D" id="1.10.510.10">
    <property type="entry name" value="Transferase(Phosphotransferase) domain 1"/>
    <property type="match status" value="1"/>
</dbReference>
<keyword evidence="2" id="KW-0547">Nucleotide-binding</keyword>
<feature type="compositionally biased region" description="Polar residues" evidence="5">
    <location>
        <begin position="71"/>
        <end position="81"/>
    </location>
</feature>
<feature type="compositionally biased region" description="Polar residues" evidence="5">
    <location>
        <begin position="128"/>
        <end position="142"/>
    </location>
</feature>
<feature type="region of interest" description="Disordered" evidence="5">
    <location>
        <begin position="1"/>
        <end position="183"/>
    </location>
</feature>
<name>A0A0C2Z6I4_HEBCY</name>
<dbReference type="Pfam" id="PF07714">
    <property type="entry name" value="PK_Tyr_Ser-Thr"/>
    <property type="match status" value="1"/>
</dbReference>
<feature type="domain" description="Protein kinase" evidence="6">
    <location>
        <begin position="840"/>
        <end position="1103"/>
    </location>
</feature>
<dbReference type="EMBL" id="KN831768">
    <property type="protein sequence ID" value="KIM48802.1"/>
    <property type="molecule type" value="Genomic_DNA"/>
</dbReference>
<feature type="compositionally biased region" description="Acidic residues" evidence="5">
    <location>
        <begin position="660"/>
        <end position="714"/>
    </location>
</feature>
<protein>
    <recommendedName>
        <fullName evidence="6">Protein kinase domain-containing protein</fullName>
    </recommendedName>
</protein>
<proteinExistence type="predicted"/>
<dbReference type="InterPro" id="IPR001245">
    <property type="entry name" value="Ser-Thr/Tyr_kinase_cat_dom"/>
</dbReference>
<feature type="region of interest" description="Disordered" evidence="5">
    <location>
        <begin position="760"/>
        <end position="795"/>
    </location>
</feature>
<feature type="compositionally biased region" description="Basic residues" evidence="5">
    <location>
        <begin position="777"/>
        <end position="788"/>
    </location>
</feature>
<feature type="compositionally biased region" description="Low complexity" evidence="5">
    <location>
        <begin position="765"/>
        <end position="776"/>
    </location>
</feature>
<dbReference type="CDD" id="cd13999">
    <property type="entry name" value="STKc_MAP3K-like"/>
    <property type="match status" value="1"/>
</dbReference>
<evidence type="ECO:0000313" key="7">
    <source>
        <dbReference type="EMBL" id="KIM48802.1"/>
    </source>
</evidence>
<dbReference type="InterPro" id="IPR051681">
    <property type="entry name" value="Ser/Thr_Kinases-Pseudokinases"/>
</dbReference>
<dbReference type="STRING" id="686832.A0A0C2Z6I4"/>
<evidence type="ECO:0000256" key="5">
    <source>
        <dbReference type="SAM" id="MobiDB-lite"/>
    </source>
</evidence>
<sequence>MAHARRSPQHKAPSPSISSPSTSRRNTLRRPSSRLASHTSLQFVPSPLPKAERPVLVPLQPNLRRLPSRIHLSQKQGISDQSMRESSHVITGSKRKRVVSSNENAHNHGRPTRGSGRLKRLRVGHASNFYQTSTSDESQSEASEMEVDESSVQEIDSEESDVPETQQEYAEEEHEDSSDGYLIHSAPRNRLNRLRKPHLIRLYELAGHAVDGDSLTKSQIIETIVNSRDDATSVPPSSPPGKTDGASSESEDGHFTGDEETDFGPRRPNGSSSLRRRVTLHDVSKSPSRPVKHRSLSMGNLLGLGEPPKAMAKRKASAQVEVANNGTTTRRRASARSSPSTSGTTSSVNLSPPATRLRSRNVSITNSDPSTSQVTTSKGKAKGKAKQVEFSEEVEVHLQTPSRRHSRDREHERVFGFESDLTELEDSDKEPLGQPSPRRLRSKDRELEKAKGKEKEDLDATPVPHSKQRRKRKCDEDVQGTEVFEGATGRKLRVTPMRKAKGRIGTLKESDAEEVEEEEEGGEEEEDAQGEEEEDELQDDDDEQPGVMDEEEDDVQEEEEVDELISSASISPSPEPRGRRIPLRRRPKPRRTRNRAAPSVDEENEGDDEEKEEAEEQDGEEVEEEDEGEENEEEAVEEEDDEATIAVEPRKLRNGKIVGEEDVEMEVDDDEEEEEEDAEGEGEGEEEESVDGQDVDLDAEGETDEDEAMEDDVDLTIATAKTLVRMRRDDLVRLCETRDLDPSGTKPQLAEALLQWRDRQGNDFSSPSSSGTVRPSSNRRKRRTKHHSGATDTAVPVLLRSEYTHTDEPRTPNPGKENEDLELDLESLGLEDREIPPEKITKLEKIGSGGFKDVYIGKLKNRKVAISEFRGQLSAMDIKELKLLGAFNHPNIVRFLGVSIPENTKETPVMIISELCSNGDLFDYIRNTNAPTLHKVLQMMLDIARGLEYLHTRKPSIIHRDCKSSNILITAKGTAKIADFGLAKVKQSTRSMVRSLVGTVNWQAPELWHAHPKYNHKVDVFSCAMVFWEMLQWHATTKKFPWEGMNEHAIYDIVGARRQRPSVNGLRKQWCPELIDLLERMWAHEYQDRPTMTELVESLEELLVKY</sequence>
<dbReference type="InterPro" id="IPR011009">
    <property type="entry name" value="Kinase-like_dom_sf"/>
</dbReference>
<feature type="compositionally biased region" description="Basic and acidic residues" evidence="5">
    <location>
        <begin position="443"/>
        <end position="458"/>
    </location>
</feature>
<gene>
    <name evidence="7" type="ORF">M413DRAFT_437977</name>
</gene>